<comment type="caution">
    <text evidence="2">The sequence shown here is derived from an EMBL/GenBank/DDBJ whole genome shotgun (WGS) entry which is preliminary data.</text>
</comment>
<evidence type="ECO:0000313" key="3">
    <source>
        <dbReference type="Proteomes" id="UP000638014"/>
    </source>
</evidence>
<name>A0A8J6QHG3_9GAMM</name>
<keyword evidence="3" id="KW-1185">Reference proteome</keyword>
<organism evidence="2 3">
    <name type="scientific">Neiella litorisoli</name>
    <dbReference type="NCBI Taxonomy" id="2771431"/>
    <lineage>
        <taxon>Bacteria</taxon>
        <taxon>Pseudomonadati</taxon>
        <taxon>Pseudomonadota</taxon>
        <taxon>Gammaproteobacteria</taxon>
        <taxon>Alteromonadales</taxon>
        <taxon>Echinimonadaceae</taxon>
        <taxon>Neiella</taxon>
    </lineage>
</organism>
<dbReference type="Pfam" id="PF16036">
    <property type="entry name" value="Chalcone_3"/>
    <property type="match status" value="1"/>
</dbReference>
<protein>
    <submittedName>
        <fullName evidence="2">Chalcone isomerase family protein</fullName>
    </submittedName>
</protein>
<keyword evidence="2" id="KW-0413">Isomerase</keyword>
<dbReference type="GO" id="GO:0016853">
    <property type="term" value="F:isomerase activity"/>
    <property type="evidence" value="ECO:0007669"/>
    <property type="project" value="UniProtKB-KW"/>
</dbReference>
<evidence type="ECO:0000313" key="2">
    <source>
        <dbReference type="EMBL" id="MBD1388523.1"/>
    </source>
</evidence>
<dbReference type="EMBL" id="JACXAF010000003">
    <property type="protein sequence ID" value="MBD1388523.1"/>
    <property type="molecule type" value="Genomic_DNA"/>
</dbReference>
<dbReference type="RefSeq" id="WP_191143625.1">
    <property type="nucleotide sequence ID" value="NZ_JACXAF010000003.1"/>
</dbReference>
<accession>A0A8J6QHG3</accession>
<dbReference type="AlphaFoldDB" id="A0A8J6QHG3"/>
<gene>
    <name evidence="2" type="ORF">IC617_03700</name>
</gene>
<dbReference type="Proteomes" id="UP000638014">
    <property type="component" value="Unassembled WGS sequence"/>
</dbReference>
<feature type="domain" description="Chalcone isomerase" evidence="1">
    <location>
        <begin position="90"/>
        <end position="222"/>
    </location>
</feature>
<proteinExistence type="predicted"/>
<sequence>MFRSIDTNPPDMAAFAITNRPSLRVLSSFAAPLLSLWFVLFALMSPNVKAASMSTPAMSNAAQPAEITQDLNTVMSEQFMLGQAEFDWLWWTVYKAKLFHPTGQFDFNSLPGTVLLLNYQMDIDKDDLVEQTMAQWQQLDIGDPQQQKQWLSALAQLWPDVVEGDELIVRVLADGSAEFWFRRAQQLSNLGVIESAEFSRDFLSIWLLDRAEHQEFRLALLGADKEYR</sequence>
<dbReference type="InterPro" id="IPR016087">
    <property type="entry name" value="Chalcone_isomerase"/>
</dbReference>
<reference evidence="2" key="1">
    <citation type="submission" date="2020-09" db="EMBL/GenBank/DDBJ databases">
        <title>A novel bacterium of genus Neiella, isolated from South China Sea.</title>
        <authorList>
            <person name="Huang H."/>
            <person name="Mo K."/>
            <person name="Hu Y."/>
        </authorList>
    </citation>
    <scope>NUCLEOTIDE SEQUENCE</scope>
    <source>
        <strain evidence="2">HB171785</strain>
    </source>
</reference>
<evidence type="ECO:0000259" key="1">
    <source>
        <dbReference type="Pfam" id="PF16036"/>
    </source>
</evidence>